<dbReference type="Proteomes" id="UP000256661">
    <property type="component" value="Unassembled WGS sequence"/>
</dbReference>
<organism evidence="1 2">
    <name type="scientific">Thermomonospora umbrina</name>
    <dbReference type="NCBI Taxonomy" id="111806"/>
    <lineage>
        <taxon>Bacteria</taxon>
        <taxon>Bacillati</taxon>
        <taxon>Actinomycetota</taxon>
        <taxon>Actinomycetes</taxon>
        <taxon>Streptosporangiales</taxon>
        <taxon>Thermomonosporaceae</taxon>
        <taxon>Thermomonospora</taxon>
    </lineage>
</organism>
<proteinExistence type="predicted"/>
<evidence type="ECO:0000313" key="2">
    <source>
        <dbReference type="Proteomes" id="UP000256661"/>
    </source>
</evidence>
<sequence>MPTMRVGAGRTPAGQGWVNYGRGIYLDVDTSSANFAGTPIYTCSVGGNGTQWGLVGTGAVYTPTATGFRVYVQWRDNTDLAPAHAQQYGFHVNWIGVDNP</sequence>
<accession>A0A3D9SYG8</accession>
<keyword evidence="2" id="KW-1185">Reference proteome</keyword>
<dbReference type="EMBL" id="QTTT01000001">
    <property type="protein sequence ID" value="REE96661.1"/>
    <property type="molecule type" value="Genomic_DNA"/>
</dbReference>
<dbReference type="AlphaFoldDB" id="A0A3D9SYG8"/>
<reference evidence="1 2" key="1">
    <citation type="submission" date="2018-08" db="EMBL/GenBank/DDBJ databases">
        <title>Sequencing the genomes of 1000 actinobacteria strains.</title>
        <authorList>
            <person name="Klenk H.-P."/>
        </authorList>
    </citation>
    <scope>NUCLEOTIDE SEQUENCE [LARGE SCALE GENOMIC DNA]</scope>
    <source>
        <strain evidence="1 2">DSM 43927</strain>
    </source>
</reference>
<gene>
    <name evidence="1" type="ORF">DFJ69_2105</name>
</gene>
<dbReference type="OrthoDB" id="1164099at2"/>
<name>A0A3D9SYG8_9ACTN</name>
<evidence type="ECO:0000313" key="1">
    <source>
        <dbReference type="EMBL" id="REE96661.1"/>
    </source>
</evidence>
<comment type="caution">
    <text evidence="1">The sequence shown here is derived from an EMBL/GenBank/DDBJ whole genome shotgun (WGS) entry which is preliminary data.</text>
</comment>
<dbReference type="RefSeq" id="WP_116022275.1">
    <property type="nucleotide sequence ID" value="NZ_QTTT01000001.1"/>
</dbReference>
<protein>
    <submittedName>
        <fullName evidence="1">Uncharacterized protein</fullName>
    </submittedName>
</protein>